<dbReference type="AlphaFoldDB" id="A0A401G3E0"/>
<organism evidence="2 3">
    <name type="scientific">Desulfonema ishimotonii</name>
    <dbReference type="NCBI Taxonomy" id="45657"/>
    <lineage>
        <taxon>Bacteria</taxon>
        <taxon>Pseudomonadati</taxon>
        <taxon>Thermodesulfobacteriota</taxon>
        <taxon>Desulfobacteria</taxon>
        <taxon>Desulfobacterales</taxon>
        <taxon>Desulfococcaceae</taxon>
        <taxon>Desulfonema</taxon>
    </lineage>
</organism>
<dbReference type="InterPro" id="IPR028098">
    <property type="entry name" value="Glyco_trans_4-like_N"/>
</dbReference>
<keyword evidence="3" id="KW-1185">Reference proteome</keyword>
<keyword evidence="2" id="KW-0808">Transferase</keyword>
<dbReference type="RefSeq" id="WP_124330789.1">
    <property type="nucleotide sequence ID" value="NZ_BEXT01000001.1"/>
</dbReference>
<reference evidence="3" key="2">
    <citation type="submission" date="2019-01" db="EMBL/GenBank/DDBJ databases">
        <title>Genome sequence of Desulfonema ishimotonii strain Tokyo 01.</title>
        <authorList>
            <person name="Fukui M."/>
        </authorList>
    </citation>
    <scope>NUCLEOTIDE SEQUENCE [LARGE SCALE GENOMIC DNA]</scope>
    <source>
        <strain evidence="3">Tokyo 01</strain>
    </source>
</reference>
<feature type="domain" description="Glycosyltransferase subfamily 4-like N-terminal" evidence="1">
    <location>
        <begin position="105"/>
        <end position="242"/>
    </location>
</feature>
<evidence type="ECO:0000313" key="2">
    <source>
        <dbReference type="EMBL" id="GBC63750.1"/>
    </source>
</evidence>
<dbReference type="Pfam" id="PF13439">
    <property type="entry name" value="Glyco_transf_4"/>
    <property type="match status" value="1"/>
</dbReference>
<comment type="caution">
    <text evidence="2">The sequence shown here is derived from an EMBL/GenBank/DDBJ whole genome shotgun (WGS) entry which is preliminary data.</text>
</comment>
<dbReference type="OrthoDB" id="9790710at2"/>
<dbReference type="PANTHER" id="PTHR12526">
    <property type="entry name" value="GLYCOSYLTRANSFERASE"/>
    <property type="match status" value="1"/>
</dbReference>
<dbReference type="GO" id="GO:0016757">
    <property type="term" value="F:glycosyltransferase activity"/>
    <property type="evidence" value="ECO:0007669"/>
    <property type="project" value="UniProtKB-ARBA"/>
</dbReference>
<evidence type="ECO:0000313" key="3">
    <source>
        <dbReference type="Proteomes" id="UP000288096"/>
    </source>
</evidence>
<dbReference type="SUPFAM" id="SSF53756">
    <property type="entry name" value="UDP-Glycosyltransferase/glycogen phosphorylase"/>
    <property type="match status" value="1"/>
</dbReference>
<dbReference type="Pfam" id="PF13692">
    <property type="entry name" value="Glyco_trans_1_4"/>
    <property type="match status" value="1"/>
</dbReference>
<proteinExistence type="predicted"/>
<gene>
    <name evidence="2" type="ORF">DENIS_4748</name>
</gene>
<reference evidence="3" key="1">
    <citation type="submission" date="2017-11" db="EMBL/GenBank/DDBJ databases">
        <authorList>
            <person name="Watanabe M."/>
            <person name="Kojima H."/>
        </authorList>
    </citation>
    <scope>NUCLEOTIDE SEQUENCE [LARGE SCALE GENOMIC DNA]</scope>
    <source>
        <strain evidence="3">Tokyo 01</strain>
    </source>
</reference>
<sequence length="446" mass="50613">MNILQVNVTDITGGAARIAWYLFQKCGQRGHGSYFAVGRKTGNDSNTFEIPNYACRNLWAGTWSRLEKKFTKHNIRYLRGLARRLAIMGERRRWADRQKGIEDFNYPGTHHLLGLLHQHVDILHAHVLHSDYFNLKLLPEFTRRVPTVITLHDEWMMTGHCACTIGCERWKVGCGQCPDLTTYPPVKRDATAYNWFRKRKIYAKSRFYIATPSNWLMKKTKCSILNNAVIDSRVIPNGVDLSVFRPVAGQAARRTLNLPQDAWIMLFVAAGGHNNRFKDFATIKKAFLKFSAGSVRQKAILICLGGKGNDQRIGSNLIHFPDYVFDIKKVSLYYSASDLYIHGTRTDNFPNSILEALACGTPVIATRVGGIPEQIDEGVTGFLVPPHDSGAMASRIKQLQENKGLWQKMSAMASDSARKHFDLDRMADEYLSWYQEILKNKLRGDG</sequence>
<protein>
    <submittedName>
        <fullName evidence="2">Glycosyl transferase</fullName>
    </submittedName>
</protein>
<dbReference type="Gene3D" id="3.40.50.2000">
    <property type="entry name" value="Glycogen Phosphorylase B"/>
    <property type="match status" value="2"/>
</dbReference>
<name>A0A401G3E0_9BACT</name>
<dbReference type="Proteomes" id="UP000288096">
    <property type="component" value="Unassembled WGS sequence"/>
</dbReference>
<evidence type="ECO:0000259" key="1">
    <source>
        <dbReference type="Pfam" id="PF13439"/>
    </source>
</evidence>
<dbReference type="EMBL" id="BEXT01000001">
    <property type="protein sequence ID" value="GBC63750.1"/>
    <property type="molecule type" value="Genomic_DNA"/>
</dbReference>
<accession>A0A401G3E0</accession>
<dbReference type="PANTHER" id="PTHR12526:SF630">
    <property type="entry name" value="GLYCOSYLTRANSFERASE"/>
    <property type="match status" value="1"/>
</dbReference>